<evidence type="ECO:0000313" key="2">
    <source>
        <dbReference type="Proteomes" id="UP000680038"/>
    </source>
</evidence>
<proteinExistence type="predicted"/>
<sequence length="49" mass="5709">MPMKLHLAIHFIVQELYYQFMKMAKDSFLSGTIYFSYINLSGLKTAEST</sequence>
<keyword evidence="2" id="KW-1185">Reference proteome</keyword>
<organism evidence="1 2">
    <name type="scientific">Dyadobacter helix</name>
    <dbReference type="NCBI Taxonomy" id="2822344"/>
    <lineage>
        <taxon>Bacteria</taxon>
        <taxon>Pseudomonadati</taxon>
        <taxon>Bacteroidota</taxon>
        <taxon>Cytophagia</taxon>
        <taxon>Cytophagales</taxon>
        <taxon>Spirosomataceae</taxon>
        <taxon>Dyadobacter</taxon>
    </lineage>
</organism>
<comment type="caution">
    <text evidence="1">The sequence shown here is derived from an EMBL/GenBank/DDBJ whole genome shotgun (WGS) entry which is preliminary data.</text>
</comment>
<dbReference type="EMBL" id="CAJRAF010000002">
    <property type="protein sequence ID" value="CAG4999835.1"/>
    <property type="molecule type" value="Genomic_DNA"/>
</dbReference>
<dbReference type="AlphaFoldDB" id="A0A916JBX0"/>
<dbReference type="Proteomes" id="UP000680038">
    <property type="component" value="Unassembled WGS sequence"/>
</dbReference>
<name>A0A916JBX0_9BACT</name>
<evidence type="ECO:0000313" key="1">
    <source>
        <dbReference type="EMBL" id="CAG4999835.1"/>
    </source>
</evidence>
<reference evidence="1" key="1">
    <citation type="submission" date="2021-04" db="EMBL/GenBank/DDBJ databases">
        <authorList>
            <person name="Rodrigo-Torres L."/>
            <person name="Arahal R. D."/>
            <person name="Lucena T."/>
        </authorList>
    </citation>
    <scope>NUCLEOTIDE SEQUENCE</scope>
    <source>
        <strain evidence="1">CECT 9275</strain>
    </source>
</reference>
<gene>
    <name evidence="1" type="ORF">DYBT9275_02320</name>
</gene>
<protein>
    <submittedName>
        <fullName evidence="1">Uncharacterized protein</fullName>
    </submittedName>
</protein>
<accession>A0A916JBX0</accession>